<gene>
    <name evidence="7" type="ORF">GON01_02370</name>
</gene>
<keyword evidence="4" id="KW-0067">ATP-binding</keyword>
<name>A0A6I4IXJ0_9SPHN</name>
<dbReference type="PANTHER" id="PTHR43289">
    <property type="entry name" value="MITOGEN-ACTIVATED PROTEIN KINASE KINASE KINASE 20-RELATED"/>
    <property type="match status" value="1"/>
</dbReference>
<proteinExistence type="predicted"/>
<dbReference type="PANTHER" id="PTHR43289:SF34">
    <property type="entry name" value="SERINE_THREONINE-PROTEIN KINASE YBDM-RELATED"/>
    <property type="match status" value="1"/>
</dbReference>
<organism evidence="7 8">
    <name type="scientific">Sphingomonas horti</name>
    <dbReference type="NCBI Taxonomy" id="2682842"/>
    <lineage>
        <taxon>Bacteria</taxon>
        <taxon>Pseudomonadati</taxon>
        <taxon>Pseudomonadota</taxon>
        <taxon>Alphaproteobacteria</taxon>
        <taxon>Sphingomonadales</taxon>
        <taxon>Sphingomonadaceae</taxon>
        <taxon>Sphingomonas</taxon>
    </lineage>
</organism>
<dbReference type="GO" id="GO:0005524">
    <property type="term" value="F:ATP binding"/>
    <property type="evidence" value="ECO:0007669"/>
    <property type="project" value="UniProtKB-KW"/>
</dbReference>
<accession>A0A6I4IXJ0</accession>
<evidence type="ECO:0000256" key="2">
    <source>
        <dbReference type="ARBA" id="ARBA00022741"/>
    </source>
</evidence>
<dbReference type="AlphaFoldDB" id="A0A6I4IXJ0"/>
<dbReference type="EMBL" id="WQMS01000001">
    <property type="protein sequence ID" value="MVO76786.1"/>
    <property type="molecule type" value="Genomic_DNA"/>
</dbReference>
<comment type="caution">
    <text evidence="7">The sequence shown here is derived from an EMBL/GenBank/DDBJ whole genome shotgun (WGS) entry which is preliminary data.</text>
</comment>
<dbReference type="SUPFAM" id="SSF56112">
    <property type="entry name" value="Protein kinase-like (PK-like)"/>
    <property type="match status" value="1"/>
</dbReference>
<dbReference type="RefSeq" id="WP_157025596.1">
    <property type="nucleotide sequence ID" value="NZ_WQMS01000001.1"/>
</dbReference>
<dbReference type="CDD" id="cd14014">
    <property type="entry name" value="STKc_PknB_like"/>
    <property type="match status" value="1"/>
</dbReference>
<dbReference type="Gene3D" id="3.30.200.20">
    <property type="entry name" value="Phosphorylase Kinase, domain 1"/>
    <property type="match status" value="1"/>
</dbReference>
<keyword evidence="8" id="KW-1185">Reference proteome</keyword>
<sequence>MSDEDDKTVIRPAGSASIPPANGSSTPADPTIVTVAPSGGAISPQPQRSAAGVQVGDLLNHIFEVKRFLARGGMGEVFEGINVNTDERVAIKVILPALAADPNVTAMFRKEAQTLTRMSHPALVQYRVLAQEPRLGTFYIVTEFIDGANLSDVLDKLSPTTEQLIGLTRRLAEGLAAAHGLGAIHRDISPDNVLLQDGKLERARIIDFGIAKNVEPGSHTIIGDGFAGKLNYVAPEQLGDFNRQVGPWTDVYSLALVILAVAQGRSVDIGGSFVDAINKRRAGIDTGGAPAELRPLLDHMLVADPEQRLRSMDAVIGELAKIRIGHAPLPGRAGTTAATATSGGGKLPKPVLIGGVAASLLAVVGAAGWIAFGGGPERSPQPAAPAANKTAGPVTSESVRRAVQSELPNVACTWLTLTGATQTPSGAQLAFTGVAGRPADAEASVFKSAKAAGASVAAIDFSGVAPISPSFCTVLDSIRPIRATGPARLVLPQPKFEIERFTGGEYAGQLGAKVIVQLSLEGLKDDFALYSVEDTGEISQLIASRAQLEQAAAARKIERLPGQEQYRIAADGPRGPGWSSFLLITGRGVEQGLLENSNTPNWAEHFNQAAKANGWKAEMVWFKFVDELPN</sequence>
<dbReference type="Gene3D" id="1.10.510.10">
    <property type="entry name" value="Transferase(Phosphotransferase) domain 1"/>
    <property type="match status" value="1"/>
</dbReference>
<evidence type="ECO:0000313" key="7">
    <source>
        <dbReference type="EMBL" id="MVO76786.1"/>
    </source>
</evidence>
<keyword evidence="3 7" id="KW-0418">Kinase</keyword>
<dbReference type="InterPro" id="IPR011009">
    <property type="entry name" value="Kinase-like_dom_sf"/>
</dbReference>
<reference evidence="7 8" key="1">
    <citation type="submission" date="2019-12" db="EMBL/GenBank/DDBJ databases">
        <authorList>
            <person name="Huq M.A."/>
        </authorList>
    </citation>
    <scope>NUCLEOTIDE SEQUENCE [LARGE SCALE GENOMIC DNA]</scope>
    <source>
        <strain evidence="7 8">MAH-20</strain>
    </source>
</reference>
<keyword evidence="2" id="KW-0547">Nucleotide-binding</keyword>
<feature type="region of interest" description="Disordered" evidence="5">
    <location>
        <begin position="1"/>
        <end position="47"/>
    </location>
</feature>
<feature type="domain" description="Protein kinase" evidence="6">
    <location>
        <begin position="63"/>
        <end position="329"/>
    </location>
</feature>
<dbReference type="InterPro" id="IPR000719">
    <property type="entry name" value="Prot_kinase_dom"/>
</dbReference>
<evidence type="ECO:0000256" key="3">
    <source>
        <dbReference type="ARBA" id="ARBA00022777"/>
    </source>
</evidence>
<dbReference type="Proteomes" id="UP000441389">
    <property type="component" value="Unassembled WGS sequence"/>
</dbReference>
<dbReference type="GO" id="GO:0004674">
    <property type="term" value="F:protein serine/threonine kinase activity"/>
    <property type="evidence" value="ECO:0007669"/>
    <property type="project" value="TreeGrafter"/>
</dbReference>
<evidence type="ECO:0000313" key="8">
    <source>
        <dbReference type="Proteomes" id="UP000441389"/>
    </source>
</evidence>
<evidence type="ECO:0000256" key="5">
    <source>
        <dbReference type="SAM" id="MobiDB-lite"/>
    </source>
</evidence>
<dbReference type="Pfam" id="PF00069">
    <property type="entry name" value="Pkinase"/>
    <property type="match status" value="1"/>
</dbReference>
<keyword evidence="1" id="KW-0808">Transferase</keyword>
<evidence type="ECO:0000259" key="6">
    <source>
        <dbReference type="PROSITE" id="PS50011"/>
    </source>
</evidence>
<evidence type="ECO:0000256" key="4">
    <source>
        <dbReference type="ARBA" id="ARBA00022840"/>
    </source>
</evidence>
<protein>
    <submittedName>
        <fullName evidence="7">Protein kinase</fullName>
    </submittedName>
</protein>
<dbReference type="PROSITE" id="PS50011">
    <property type="entry name" value="PROTEIN_KINASE_DOM"/>
    <property type="match status" value="1"/>
</dbReference>
<evidence type="ECO:0000256" key="1">
    <source>
        <dbReference type="ARBA" id="ARBA00022679"/>
    </source>
</evidence>